<dbReference type="EMBL" id="BMVC01000001">
    <property type="protein sequence ID" value="GHC79557.1"/>
    <property type="molecule type" value="Genomic_DNA"/>
</dbReference>
<dbReference type="InterPro" id="IPR036291">
    <property type="entry name" value="NAD(P)-bd_dom_sf"/>
</dbReference>
<comment type="caution">
    <text evidence="8">The sequence shown here is derived from an EMBL/GenBank/DDBJ whole genome shotgun (WGS) entry which is preliminary data.</text>
</comment>
<dbReference type="InterPro" id="IPR006139">
    <property type="entry name" value="D-isomer_2_OHA_DH_cat_dom"/>
</dbReference>
<feature type="domain" description="D-isomer specific 2-hydroxyacid dehydrogenase NAD-binding" evidence="7">
    <location>
        <begin position="137"/>
        <end position="314"/>
    </location>
</feature>
<keyword evidence="3" id="KW-0520">NAD</keyword>
<evidence type="ECO:0000256" key="4">
    <source>
        <dbReference type="RuleBase" id="RU003719"/>
    </source>
</evidence>
<gene>
    <name evidence="8" type="ORF">GCM10010334_05890</name>
</gene>
<proteinExistence type="inferred from homology"/>
<reference evidence="8" key="1">
    <citation type="journal article" date="2014" name="Int. J. Syst. Evol. Microbiol.">
        <title>Complete genome sequence of Corynebacterium casei LMG S-19264T (=DSM 44701T), isolated from a smear-ripened cheese.</title>
        <authorList>
            <consortium name="US DOE Joint Genome Institute (JGI-PGF)"/>
            <person name="Walter F."/>
            <person name="Albersmeier A."/>
            <person name="Kalinowski J."/>
            <person name="Ruckert C."/>
        </authorList>
    </citation>
    <scope>NUCLEOTIDE SEQUENCE</scope>
    <source>
        <strain evidence="8">JCM 4637</strain>
    </source>
</reference>
<dbReference type="GO" id="GO:0051287">
    <property type="term" value="F:NAD binding"/>
    <property type="evidence" value="ECO:0007669"/>
    <property type="project" value="InterPro"/>
</dbReference>
<dbReference type="Pfam" id="PF02826">
    <property type="entry name" value="2-Hacid_dh_C"/>
    <property type="match status" value="1"/>
</dbReference>
<evidence type="ECO:0000313" key="8">
    <source>
        <dbReference type="EMBL" id="GHC79557.1"/>
    </source>
</evidence>
<name>A0A919C6Z4_9ACTN</name>
<dbReference type="CDD" id="cd12167">
    <property type="entry name" value="2-Hacid_dh_8"/>
    <property type="match status" value="1"/>
</dbReference>
<comment type="similarity">
    <text evidence="1 4">Belongs to the D-isomer specific 2-hydroxyacid dehydrogenase family.</text>
</comment>
<dbReference type="InterPro" id="IPR050857">
    <property type="entry name" value="D-2-hydroxyacid_DH"/>
</dbReference>
<dbReference type="Pfam" id="PF00389">
    <property type="entry name" value="2-Hacid_dh"/>
    <property type="match status" value="1"/>
</dbReference>
<dbReference type="PANTHER" id="PTHR42789:SF1">
    <property type="entry name" value="D-ISOMER SPECIFIC 2-HYDROXYACID DEHYDROGENASE FAMILY PROTEIN (AFU_ORTHOLOGUE AFUA_6G10090)"/>
    <property type="match status" value="1"/>
</dbReference>
<dbReference type="SUPFAM" id="SSF52283">
    <property type="entry name" value="Formate/glycerate dehydrogenase catalytic domain-like"/>
    <property type="match status" value="1"/>
</dbReference>
<dbReference type="SUPFAM" id="SSF51735">
    <property type="entry name" value="NAD(P)-binding Rossmann-fold domains"/>
    <property type="match status" value="1"/>
</dbReference>
<reference evidence="8" key="2">
    <citation type="submission" date="2020-09" db="EMBL/GenBank/DDBJ databases">
        <authorList>
            <person name="Sun Q."/>
            <person name="Ohkuma M."/>
        </authorList>
    </citation>
    <scope>NUCLEOTIDE SEQUENCE</scope>
    <source>
        <strain evidence="8">JCM 4637</strain>
    </source>
</reference>
<dbReference type="InterPro" id="IPR006140">
    <property type="entry name" value="D-isomer_DH_NAD-bd"/>
</dbReference>
<accession>A0A919C6Z4</accession>
<dbReference type="RefSeq" id="WP_189821064.1">
    <property type="nucleotide sequence ID" value="NZ_BMVC01000001.1"/>
</dbReference>
<evidence type="ECO:0000256" key="2">
    <source>
        <dbReference type="ARBA" id="ARBA00023002"/>
    </source>
</evidence>
<sequence length="354" mass="38108">MHHATDNRPATAPDRGPAADRPRTLLAMAPDIADRLFTEEQRTRLARIARTDPHLIADDLHSPAYATALARTEVLLTCWGATPLTAEVLERAPRLRAVVHAAGSVKHHVTQACWDRGITVSAAAGANALPVAEYTLAAILLAGKQVARAARRYRELNGTPHDWRTDLAASGNYRRTVGIVGASRIGRRVIELLRPFDVHVLLYDPYVSGAEAARLGVTPTDLGTLCARSSVVSVHAPQLPETRHLIGAAELAAMQDGATLINTSRGSLVDEAALLEQLRTGRLDAVLDVTDPELPPPGSPFYTLPNVLLTPHMAGSFGNELHRMAAHALDELERYGAGLPFVEEVRPDGLERSA</sequence>
<dbReference type="GO" id="GO:0016616">
    <property type="term" value="F:oxidoreductase activity, acting on the CH-OH group of donors, NAD or NADP as acceptor"/>
    <property type="evidence" value="ECO:0007669"/>
    <property type="project" value="InterPro"/>
</dbReference>
<evidence type="ECO:0000259" key="7">
    <source>
        <dbReference type="Pfam" id="PF02826"/>
    </source>
</evidence>
<evidence type="ECO:0000256" key="1">
    <source>
        <dbReference type="ARBA" id="ARBA00005854"/>
    </source>
</evidence>
<dbReference type="AlphaFoldDB" id="A0A919C6Z4"/>
<organism evidence="8 9">
    <name type="scientific">Streptomyces finlayi</name>
    <dbReference type="NCBI Taxonomy" id="67296"/>
    <lineage>
        <taxon>Bacteria</taxon>
        <taxon>Bacillati</taxon>
        <taxon>Actinomycetota</taxon>
        <taxon>Actinomycetes</taxon>
        <taxon>Kitasatosporales</taxon>
        <taxon>Streptomycetaceae</taxon>
        <taxon>Streptomyces</taxon>
    </lineage>
</organism>
<dbReference type="Gene3D" id="3.40.50.720">
    <property type="entry name" value="NAD(P)-binding Rossmann-like Domain"/>
    <property type="match status" value="2"/>
</dbReference>
<dbReference type="PANTHER" id="PTHR42789">
    <property type="entry name" value="D-ISOMER SPECIFIC 2-HYDROXYACID DEHYDROGENASE FAMILY PROTEIN (AFU_ORTHOLOGUE AFUA_6G10090)"/>
    <property type="match status" value="1"/>
</dbReference>
<feature type="domain" description="D-isomer specific 2-hydroxyacid dehydrogenase catalytic" evidence="6">
    <location>
        <begin position="65"/>
        <end position="338"/>
    </location>
</feature>
<feature type="region of interest" description="Disordered" evidence="5">
    <location>
        <begin position="1"/>
        <end position="22"/>
    </location>
</feature>
<protein>
    <submittedName>
        <fullName evidence="8">2-hydroxyacid dehydrogenase</fullName>
    </submittedName>
</protein>
<evidence type="ECO:0000256" key="3">
    <source>
        <dbReference type="ARBA" id="ARBA00023027"/>
    </source>
</evidence>
<evidence type="ECO:0000313" key="9">
    <source>
        <dbReference type="Proteomes" id="UP000638353"/>
    </source>
</evidence>
<evidence type="ECO:0000259" key="6">
    <source>
        <dbReference type="Pfam" id="PF00389"/>
    </source>
</evidence>
<keyword evidence="2 4" id="KW-0560">Oxidoreductase</keyword>
<dbReference type="Proteomes" id="UP000638353">
    <property type="component" value="Unassembled WGS sequence"/>
</dbReference>
<evidence type="ECO:0000256" key="5">
    <source>
        <dbReference type="SAM" id="MobiDB-lite"/>
    </source>
</evidence>